<dbReference type="Proteomes" id="UP000250218">
    <property type="component" value="Chromosome"/>
</dbReference>
<feature type="transmembrane region" description="Helical" evidence="1">
    <location>
        <begin position="304"/>
        <end position="327"/>
    </location>
</feature>
<organism evidence="2 3">
    <name type="scientific">[Mycoplasma] anseris</name>
    <dbReference type="NCBI Taxonomy" id="92400"/>
    <lineage>
        <taxon>Bacteria</taxon>
        <taxon>Bacillati</taxon>
        <taxon>Mycoplasmatota</taxon>
        <taxon>Mycoplasmoidales</taxon>
        <taxon>Metamycoplasmataceae</taxon>
        <taxon>Metamycoplasma</taxon>
    </lineage>
</organism>
<feature type="transmembrane region" description="Helical" evidence="1">
    <location>
        <begin position="144"/>
        <end position="168"/>
    </location>
</feature>
<accession>A0A2Z4NDJ6</accession>
<feature type="transmembrane region" description="Helical" evidence="1">
    <location>
        <begin position="74"/>
        <end position="92"/>
    </location>
</feature>
<keyword evidence="1" id="KW-0472">Membrane</keyword>
<feature type="transmembrane region" description="Helical" evidence="1">
    <location>
        <begin position="188"/>
        <end position="216"/>
    </location>
</feature>
<keyword evidence="1" id="KW-0812">Transmembrane</keyword>
<dbReference type="KEGG" id="mane:DP065_01775"/>
<evidence type="ECO:0000313" key="3">
    <source>
        <dbReference type="Proteomes" id="UP000250218"/>
    </source>
</evidence>
<dbReference type="RefSeq" id="WP_033178520.1">
    <property type="nucleotide sequence ID" value="NZ_CP030140.1"/>
</dbReference>
<feature type="transmembrane region" description="Helical" evidence="1">
    <location>
        <begin position="281"/>
        <end position="298"/>
    </location>
</feature>
<feature type="transmembrane region" description="Helical" evidence="1">
    <location>
        <begin position="368"/>
        <end position="388"/>
    </location>
</feature>
<name>A0A2Z4NDJ6_9BACT</name>
<reference evidence="3" key="1">
    <citation type="submission" date="2018-06" db="EMBL/GenBank/DDBJ databases">
        <title>Complete genome sequences of Mycoplasma anatis, M. anseris and M. cloacale type strains.</title>
        <authorList>
            <person name="Grozner D."/>
            <person name="Forro B."/>
            <person name="Sulyok K.M."/>
            <person name="Marton S."/>
            <person name="Kreizinger Z."/>
            <person name="Banyai K."/>
            <person name="Gyuranecz M."/>
        </authorList>
    </citation>
    <scope>NUCLEOTIDE SEQUENCE [LARGE SCALE GENOMIC DNA]</scope>
    <source>
        <strain evidence="3">ATCC 49234</strain>
    </source>
</reference>
<feature type="transmembrane region" description="Helical" evidence="1">
    <location>
        <begin position="251"/>
        <end position="269"/>
    </location>
</feature>
<gene>
    <name evidence="2" type="ORF">DP065_01775</name>
</gene>
<dbReference type="EMBL" id="CP030140">
    <property type="protein sequence ID" value="AWX69475.1"/>
    <property type="molecule type" value="Genomic_DNA"/>
</dbReference>
<sequence length="681" mass="78172">MKSEALETTKEFLTLEKEYLKTDKKEKIPKVRKITGDIFRSSIYAILYLIVVIFLLEIFKYVPFDFVDVKNGTLFHNSIKLLLGIFPLVLAINVSATHSYNRTLGAIVNLLSFALFYPLFYFAITLENGLFLFGSNFAIDNFIVVGLFPFVVLGFISGYLCGYINSLIINKFIKRIRNHKIIRFEKSLLCMFLCVISSLAILFLLQILNVLFFQLIKIIDSHETPFAKNFAYVLKLVSDPSTQIKEQFTNMNWFLVFLGIGLAISYLLLTPKKERKSSLTIIVLSIIQVIIFGNPYVLLLITFILIPFFFFVVLSVASILLSVIASIEIPNTSGVVSKVFDAKLDMTIDIGVNVHDFEWNKYFLSNSLLIACSFIFALIFVTIIAIYMKKTHVQYFGTPYNNLKILNSEYIVENNYTVFSKTSSINKSRLIKHQKSDELLQDILEEQEISTQTINKTKQFSNEKELTNPTIHLDKKKNNPQKFIEDEDFVLNNDDPQEELQNIELNYEKTKEIEPSIMKVLSFENKKLPTSKPVKTITSELEIFNNDLKSPVIGIVKEVGENYVLIRASSNILLATSNLEVVKTNLNLTTIKIEIDNKFFEISVNPNSKKLDKDKLHNKIYISPGKKLFNKNRILDLNKKYFNELNQDIEIKITNLTSGEQNSTLVKEKQAVDRKTPIFKI</sequence>
<proteinExistence type="predicted"/>
<feature type="transmembrane region" description="Helical" evidence="1">
    <location>
        <begin position="42"/>
        <end position="62"/>
    </location>
</feature>
<protein>
    <submittedName>
        <fullName evidence="2">Uncharacterized protein</fullName>
    </submittedName>
</protein>
<evidence type="ECO:0000313" key="2">
    <source>
        <dbReference type="EMBL" id="AWX69475.1"/>
    </source>
</evidence>
<evidence type="ECO:0000256" key="1">
    <source>
        <dbReference type="SAM" id="Phobius"/>
    </source>
</evidence>
<keyword evidence="1" id="KW-1133">Transmembrane helix</keyword>
<keyword evidence="3" id="KW-1185">Reference proteome</keyword>
<dbReference type="AlphaFoldDB" id="A0A2Z4NDJ6"/>
<feature type="transmembrane region" description="Helical" evidence="1">
    <location>
        <begin position="104"/>
        <end position="124"/>
    </location>
</feature>